<evidence type="ECO:0000313" key="3">
    <source>
        <dbReference type="Proteomes" id="UP000019489"/>
    </source>
</evidence>
<dbReference type="InterPro" id="IPR052906">
    <property type="entry name" value="Type_IV_Methyl-Rstrct_Enzyme"/>
</dbReference>
<dbReference type="GO" id="GO:0009307">
    <property type="term" value="P:DNA restriction-modification system"/>
    <property type="evidence" value="ECO:0007669"/>
    <property type="project" value="InterPro"/>
</dbReference>
<accession>W9G7L1</accession>
<dbReference type="PANTHER" id="PTHR30015">
    <property type="entry name" value="MRR RESTRICTION SYSTEM PROTEIN"/>
    <property type="match status" value="1"/>
</dbReference>
<reference evidence="2 3" key="1">
    <citation type="submission" date="2013-08" db="EMBL/GenBank/DDBJ databases">
        <title>Intrasporangium oryzae NRRL B-24470.</title>
        <authorList>
            <person name="Liu H."/>
            <person name="Wang G."/>
        </authorList>
    </citation>
    <scope>NUCLEOTIDE SEQUENCE [LARGE SCALE GENOMIC DNA]</scope>
    <source>
        <strain evidence="2 3">NRRL B-24470</strain>
    </source>
</reference>
<dbReference type="AlphaFoldDB" id="W9G7L1"/>
<dbReference type="GO" id="GO:0015666">
    <property type="term" value="F:restriction endodeoxyribonuclease activity"/>
    <property type="evidence" value="ECO:0007669"/>
    <property type="project" value="TreeGrafter"/>
</dbReference>
<dbReference type="Pfam" id="PF04471">
    <property type="entry name" value="Mrr_cat"/>
    <property type="match status" value="1"/>
</dbReference>
<dbReference type="Gene3D" id="3.40.1350.10">
    <property type="match status" value="1"/>
</dbReference>
<gene>
    <name evidence="2" type="ORF">N865_20535</name>
</gene>
<feature type="domain" description="Restriction endonuclease type IV Mrr" evidence="1">
    <location>
        <begin position="86"/>
        <end position="205"/>
    </location>
</feature>
<dbReference type="GO" id="GO:0003677">
    <property type="term" value="F:DNA binding"/>
    <property type="evidence" value="ECO:0007669"/>
    <property type="project" value="InterPro"/>
</dbReference>
<sequence>MVKALFIKRDRGRYSITEAGLAELEGGCETLAAWHGPKGTSETPDLPQAGATVLAAVPNSTPIEVAEDAARAHTRALEVELLELVRSIDPTSFERLVLELLQAMGYGESGNIEHSGRSGDGGIDGVISLDPLGLDRVCVQAKRYADGNNVGRPELQGFAGALRGLGADRGVFITTSAYTREAREWAAISGARIALVDGRQLAGLLVHHDVGVQTATTLVLKKVDHDCFDAL</sequence>
<dbReference type="PANTHER" id="PTHR30015:SF7">
    <property type="entry name" value="TYPE IV METHYL-DIRECTED RESTRICTION ENZYME ECOKMRR"/>
    <property type="match status" value="1"/>
</dbReference>
<dbReference type="InterPro" id="IPR007560">
    <property type="entry name" value="Restrct_endonuc_IV_Mrr"/>
</dbReference>
<dbReference type="STRING" id="1386089.N865_20535"/>
<evidence type="ECO:0000259" key="1">
    <source>
        <dbReference type="Pfam" id="PF04471"/>
    </source>
</evidence>
<protein>
    <submittedName>
        <fullName evidence="2">Mrr restriction system proteinm</fullName>
    </submittedName>
</protein>
<evidence type="ECO:0000313" key="2">
    <source>
        <dbReference type="EMBL" id="EWT01990.1"/>
    </source>
</evidence>
<keyword evidence="3" id="KW-1185">Reference proteome</keyword>
<organism evidence="2 3">
    <name type="scientific">Intrasporangium oryzae NRRL B-24470</name>
    <dbReference type="NCBI Taxonomy" id="1386089"/>
    <lineage>
        <taxon>Bacteria</taxon>
        <taxon>Bacillati</taxon>
        <taxon>Actinomycetota</taxon>
        <taxon>Actinomycetes</taxon>
        <taxon>Micrococcales</taxon>
        <taxon>Intrasporangiaceae</taxon>
        <taxon>Intrasporangium</taxon>
    </lineage>
</organism>
<name>W9G7L1_9MICO</name>
<dbReference type="Proteomes" id="UP000019489">
    <property type="component" value="Unassembled WGS sequence"/>
</dbReference>
<dbReference type="eggNOG" id="COG1715">
    <property type="taxonomic scope" value="Bacteria"/>
</dbReference>
<dbReference type="InterPro" id="IPR011335">
    <property type="entry name" value="Restrct_endonuc-II-like"/>
</dbReference>
<dbReference type="EMBL" id="AWSA01000015">
    <property type="protein sequence ID" value="EWT01990.1"/>
    <property type="molecule type" value="Genomic_DNA"/>
</dbReference>
<proteinExistence type="predicted"/>
<dbReference type="InterPro" id="IPR011856">
    <property type="entry name" value="tRNA_endonuc-like_dom_sf"/>
</dbReference>
<comment type="caution">
    <text evidence="2">The sequence shown here is derived from an EMBL/GenBank/DDBJ whole genome shotgun (WGS) entry which is preliminary data.</text>
</comment>
<dbReference type="SUPFAM" id="SSF52980">
    <property type="entry name" value="Restriction endonuclease-like"/>
    <property type="match status" value="1"/>
</dbReference>